<proteinExistence type="predicted"/>
<dbReference type="Proteomes" id="UP001219537">
    <property type="component" value="Chromosome 1"/>
</dbReference>
<dbReference type="RefSeq" id="WP_274290301.1">
    <property type="nucleotide sequence ID" value="NZ_CP117988.1"/>
</dbReference>
<dbReference type="EMBL" id="CP117988">
    <property type="protein sequence ID" value="WDG07087.1"/>
    <property type="molecule type" value="Genomic_DNA"/>
</dbReference>
<evidence type="ECO:0000313" key="2">
    <source>
        <dbReference type="Proteomes" id="UP001219537"/>
    </source>
</evidence>
<dbReference type="AlphaFoldDB" id="A0AAQ2Y0U1"/>
<accession>A0AAQ2Y0U1</accession>
<organism evidence="1 2">
    <name type="scientific">Vibrio campbellii</name>
    <dbReference type="NCBI Taxonomy" id="680"/>
    <lineage>
        <taxon>Bacteria</taxon>
        <taxon>Pseudomonadati</taxon>
        <taxon>Pseudomonadota</taxon>
        <taxon>Gammaproteobacteria</taxon>
        <taxon>Vibrionales</taxon>
        <taxon>Vibrionaceae</taxon>
        <taxon>Vibrio</taxon>
    </lineage>
</organism>
<name>A0AAQ2Y0U1_9VIBR</name>
<gene>
    <name evidence="1" type="ORF">PUN50_10030</name>
</gene>
<evidence type="ECO:0008006" key="3">
    <source>
        <dbReference type="Google" id="ProtNLM"/>
    </source>
</evidence>
<evidence type="ECO:0000313" key="1">
    <source>
        <dbReference type="EMBL" id="WDG07087.1"/>
    </source>
</evidence>
<reference evidence="1" key="1">
    <citation type="submission" date="2023-02" db="EMBL/GenBank/DDBJ databases">
        <title>Isolation, identification, and genome analysis of Vibrio campbellii in the Penaeus vannamei larvae stage.</title>
        <authorList>
            <person name="Huang T."/>
            <person name="Zhang B."/>
        </authorList>
    </citation>
    <scope>NUCLEOTIDE SEQUENCE</scope>
    <source>
        <strain evidence="1">20220413_1</strain>
    </source>
</reference>
<sequence length="602" mass="65814">MSILDKVFPPSATLLLGCALLLVGCGQDQTPSASTPEPEISDVFYAGDGIVKVHVGKLTHINILEFVQGGQVEVIGVRTLEDESICGVPKLNGKGFDITAKQNGLCTYEYEVEQQGEVASGEVTVLILDHEIEFTDMPPVAASVAPNGSVTVYNLRQQVGTHLIQENCEIIAATIGGSYPSIGTIAIEKPYSIAYTPPDLSGWNRIEYLIKNPDSGNIRSGALYITVSNSFNQPPTIGMTEYSYNYSVENFDLVTRASLLGCQSDNCDLTTSLEDNDHVKLGFYSTDYPASVTLPSGTSFNNKKVTLVSSYDQPVPIYADNDNDGVGEELLTICYQSSCKDEEALFINIDSKWQKTMMPSYLLPGDKVSFELHNIPELQIVEPDDDYWGLGYAEAGPGLKIRKFSEGAQFDRTLTIDILDPGLYQVLYVIEDDRSAGSLGMIEVIVDSPKVFPCGGVAQDFRCIPITPNHPTRNLYVPAVSPYALRSMGIEPDATTNDSSQDPAGMNVGLLNYDNNVKWCEKLAEEFYAGRSDWHIPTVAELQKVYKPTGLDGYAAWPTSNNYWTSENSGPGMQTTVNLSKEFSTSPSNIDEPKFPVCISRQ</sequence>
<dbReference type="PROSITE" id="PS51257">
    <property type="entry name" value="PROKAR_LIPOPROTEIN"/>
    <property type="match status" value="1"/>
</dbReference>
<protein>
    <recommendedName>
        <fullName evidence="3">DUF1566 domain-containing protein</fullName>
    </recommendedName>
</protein>